<dbReference type="GO" id="GO:0003677">
    <property type="term" value="F:DNA binding"/>
    <property type="evidence" value="ECO:0007669"/>
    <property type="project" value="UniProtKB-KW"/>
</dbReference>
<evidence type="ECO:0000259" key="8">
    <source>
        <dbReference type="PROSITE" id="PS50110"/>
    </source>
</evidence>
<proteinExistence type="predicted"/>
<keyword evidence="11" id="KW-1185">Reference proteome</keyword>
<dbReference type="SUPFAM" id="SSF46894">
    <property type="entry name" value="C-terminal effector domain of the bipartite response regulators"/>
    <property type="match status" value="1"/>
</dbReference>
<evidence type="ECO:0000256" key="3">
    <source>
        <dbReference type="ARBA" id="ARBA00023015"/>
    </source>
</evidence>
<evidence type="ECO:0000259" key="9">
    <source>
        <dbReference type="PROSITE" id="PS51755"/>
    </source>
</evidence>
<comment type="caution">
    <text evidence="6">Lacks conserved residue(s) required for the propagation of feature annotation.</text>
</comment>
<accession>A0ABU7TQB0</accession>
<feature type="domain" description="OmpR/PhoB-type" evidence="9">
    <location>
        <begin position="136"/>
        <end position="235"/>
    </location>
</feature>
<dbReference type="InterPro" id="IPR001789">
    <property type="entry name" value="Sig_transdc_resp-reg_receiver"/>
</dbReference>
<dbReference type="RefSeq" id="WP_331302573.1">
    <property type="nucleotide sequence ID" value="NZ_MLCA01000008.1"/>
</dbReference>
<evidence type="ECO:0000256" key="1">
    <source>
        <dbReference type="ARBA" id="ARBA00022553"/>
    </source>
</evidence>
<dbReference type="PANTHER" id="PTHR48111:SF4">
    <property type="entry name" value="DNA-BINDING DUAL TRANSCRIPTIONAL REGULATOR OMPR"/>
    <property type="match status" value="1"/>
</dbReference>
<evidence type="ECO:0000313" key="11">
    <source>
        <dbReference type="Proteomes" id="UP001355206"/>
    </source>
</evidence>
<keyword evidence="1" id="KW-0597">Phosphoprotein</keyword>
<dbReference type="Pfam" id="PF00486">
    <property type="entry name" value="Trans_reg_C"/>
    <property type="match status" value="1"/>
</dbReference>
<evidence type="ECO:0000256" key="6">
    <source>
        <dbReference type="PROSITE-ProRule" id="PRU00169"/>
    </source>
</evidence>
<dbReference type="InterPro" id="IPR011006">
    <property type="entry name" value="CheY-like_superfamily"/>
</dbReference>
<feature type="domain" description="Response regulatory" evidence="8">
    <location>
        <begin position="7"/>
        <end position="122"/>
    </location>
</feature>
<keyword evidence="2" id="KW-0902">Two-component regulatory system</keyword>
<dbReference type="PANTHER" id="PTHR48111">
    <property type="entry name" value="REGULATOR OF RPOS"/>
    <property type="match status" value="1"/>
</dbReference>
<organism evidence="10 11">
    <name type="scientific">Methylobacterium oryzae</name>
    <dbReference type="NCBI Taxonomy" id="334852"/>
    <lineage>
        <taxon>Bacteria</taxon>
        <taxon>Pseudomonadati</taxon>
        <taxon>Pseudomonadota</taxon>
        <taxon>Alphaproteobacteria</taxon>
        <taxon>Hyphomicrobiales</taxon>
        <taxon>Methylobacteriaceae</taxon>
        <taxon>Methylobacterium</taxon>
    </lineage>
</organism>
<dbReference type="Gene3D" id="6.10.250.690">
    <property type="match status" value="1"/>
</dbReference>
<evidence type="ECO:0000256" key="5">
    <source>
        <dbReference type="ARBA" id="ARBA00023163"/>
    </source>
</evidence>
<evidence type="ECO:0000256" key="2">
    <source>
        <dbReference type="ARBA" id="ARBA00023012"/>
    </source>
</evidence>
<dbReference type="CDD" id="cd00383">
    <property type="entry name" value="trans_reg_C"/>
    <property type="match status" value="1"/>
</dbReference>
<dbReference type="PROSITE" id="PS50110">
    <property type="entry name" value="RESPONSE_REGULATORY"/>
    <property type="match status" value="1"/>
</dbReference>
<dbReference type="SMART" id="SM00862">
    <property type="entry name" value="Trans_reg_C"/>
    <property type="match status" value="1"/>
</dbReference>
<keyword evidence="5" id="KW-0804">Transcription</keyword>
<reference evidence="10 11" key="1">
    <citation type="journal article" date="2012" name="Genet. Mol. Biol.">
        <title>Analysis of 16S rRNA and mxaF genes revealing insights into Methylobacterium niche-specific plant association.</title>
        <authorList>
            <person name="Dourado M.N."/>
            <person name="Andreote F.D."/>
            <person name="Dini-Andreote F."/>
            <person name="Conti R."/>
            <person name="Araujo J.M."/>
            <person name="Araujo W.L."/>
        </authorList>
    </citation>
    <scope>NUCLEOTIDE SEQUENCE [LARGE SCALE GENOMIC DNA]</scope>
    <source>
        <strain evidence="10 11">TC3-10</strain>
    </source>
</reference>
<dbReference type="PROSITE" id="PS51755">
    <property type="entry name" value="OMPR_PHOB"/>
    <property type="match status" value="1"/>
</dbReference>
<keyword evidence="3" id="KW-0805">Transcription regulation</keyword>
<dbReference type="InterPro" id="IPR016032">
    <property type="entry name" value="Sig_transdc_resp-reg_C-effctor"/>
</dbReference>
<comment type="caution">
    <text evidence="10">The sequence shown here is derived from an EMBL/GenBank/DDBJ whole genome shotgun (WGS) entry which is preliminary data.</text>
</comment>
<dbReference type="Proteomes" id="UP001355206">
    <property type="component" value="Unassembled WGS sequence"/>
</dbReference>
<dbReference type="Gene3D" id="3.40.50.2300">
    <property type="match status" value="1"/>
</dbReference>
<name>A0ABU7TQB0_9HYPH</name>
<dbReference type="SMART" id="SM00448">
    <property type="entry name" value="REC"/>
    <property type="match status" value="1"/>
</dbReference>
<keyword evidence="4 7" id="KW-0238">DNA-binding</keyword>
<dbReference type="SUPFAM" id="SSF52172">
    <property type="entry name" value="CheY-like"/>
    <property type="match status" value="1"/>
</dbReference>
<dbReference type="InterPro" id="IPR036388">
    <property type="entry name" value="WH-like_DNA-bd_sf"/>
</dbReference>
<dbReference type="InterPro" id="IPR001867">
    <property type="entry name" value="OmpR/PhoB-type_DNA-bd"/>
</dbReference>
<evidence type="ECO:0000256" key="7">
    <source>
        <dbReference type="PROSITE-ProRule" id="PRU01091"/>
    </source>
</evidence>
<feature type="DNA-binding region" description="OmpR/PhoB-type" evidence="7">
    <location>
        <begin position="136"/>
        <end position="235"/>
    </location>
</feature>
<dbReference type="Gene3D" id="1.10.10.10">
    <property type="entry name" value="Winged helix-like DNA-binding domain superfamily/Winged helix DNA-binding domain"/>
    <property type="match status" value="1"/>
</dbReference>
<dbReference type="EMBL" id="MLCA01000008">
    <property type="protein sequence ID" value="MEE7492014.1"/>
    <property type="molecule type" value="Genomic_DNA"/>
</dbReference>
<dbReference type="InterPro" id="IPR039420">
    <property type="entry name" value="WalR-like"/>
</dbReference>
<gene>
    <name evidence="10" type="ORF">MOTC310_16645</name>
</gene>
<dbReference type="Pfam" id="PF00072">
    <property type="entry name" value="Response_reg"/>
    <property type="match status" value="1"/>
</dbReference>
<protein>
    <submittedName>
        <fullName evidence="10">DNA-binding response regulator</fullName>
    </submittedName>
</protein>
<evidence type="ECO:0000256" key="4">
    <source>
        <dbReference type="ARBA" id="ARBA00023125"/>
    </source>
</evidence>
<sequence length="242" mass="27272">MQHHGLRILLVDDDADVERVVCGYLGENGVGVVPVTTRAEARAQLADPSQFDLVVLNLRPGAENGLDLLRDLRAASDLPVILTTAHRCEELDRVLGLELGADDYIVKPYGLREFLARVRVVLRRVAAQASSRPAEAPCRRFDGWVLNRRRRRLINPDGIEVVLGKREYALLAAFLDAPQRPLSREYLLQVTRVHDDVFDRCIDVQILRLRRKIERRPSDPELILTERGVGYVFAAAVESTSH</sequence>
<evidence type="ECO:0000313" key="10">
    <source>
        <dbReference type="EMBL" id="MEE7492014.1"/>
    </source>
</evidence>